<organism evidence="1 2">
    <name type="scientific">Leptospira licerasiae str. MMD4847</name>
    <dbReference type="NCBI Taxonomy" id="1049971"/>
    <lineage>
        <taxon>Bacteria</taxon>
        <taxon>Pseudomonadati</taxon>
        <taxon>Spirochaetota</taxon>
        <taxon>Spirochaetia</taxon>
        <taxon>Leptospirales</taxon>
        <taxon>Leptospiraceae</taxon>
        <taxon>Leptospira</taxon>
    </lineage>
</organism>
<dbReference type="RefSeq" id="WP_008589756.1">
    <property type="nucleotide sequence ID" value="NZ_AHOM02000004.1"/>
</dbReference>
<gene>
    <name evidence="1" type="ORF">LEP1GSC178_3078</name>
</gene>
<sequence length="487" mass="56518">MDTSRFLNQNLLPGAKLNVIGGSLPTEVREIEIEYDENYRIKFKLTCNAESRDDVNRITAGLLDDNRKSKKNSIFALTSGNLFIAVIRDYYIQEVSFKGNDVIATGEVITINFRRRKSEVTNHYNYWYLNGDRHFPFNRFQIIESRKITTIRVGENKSIRLKDFSGPSFSRNHIQFKYLIWRIELCYSISDDKSPIPISIIRFYGESPPPQKVVDATASLYSFLCGKELLNNGYSFLDKNLEPTKTLHRNSIRSNLKEIIEKIHIYPIPIELRRIDKSGIKIEELFESLLEVFVLKFDSLPIHEAIWLINQSHYLPLDIQMQPLATAFDLLKNAWFKNEANSKFSFHVEPDEYLELLGQEFGAIKDRLSAVPSGAKLISKIEGVNALSNNEKNLIFLNEIGLEFDIVEKEVIRERNSVVHGSLKPKNYTKLSNRTLAFRTLLNRIILKLLFYSGEYIDYSWDNGSRMKFYSLPIVSPMQRDRTKKKI</sequence>
<dbReference type="Proteomes" id="UP000018720">
    <property type="component" value="Unassembled WGS sequence"/>
</dbReference>
<comment type="caution">
    <text evidence="1">The sequence shown here is derived from an EMBL/GenBank/DDBJ whole genome shotgun (WGS) entry which is preliminary data.</text>
</comment>
<accession>A0ABN0HA41</accession>
<name>A0ABN0HA41_9LEPT</name>
<dbReference type="EMBL" id="AHOM02000004">
    <property type="protein sequence ID" value="EJZ42550.1"/>
    <property type="molecule type" value="Genomic_DNA"/>
</dbReference>
<evidence type="ECO:0000313" key="2">
    <source>
        <dbReference type="Proteomes" id="UP000018720"/>
    </source>
</evidence>
<protein>
    <recommendedName>
        <fullName evidence="3">ApeA N-terminal domain-containing protein</fullName>
    </recommendedName>
</protein>
<reference evidence="1 2" key="1">
    <citation type="submission" date="2012-08" db="EMBL/GenBank/DDBJ databases">
        <authorList>
            <person name="Harkins D.M."/>
            <person name="Durkin A.S."/>
            <person name="Selengut J.D."/>
            <person name="Sanka R."/>
            <person name="DePew J."/>
            <person name="Purushe J."/>
            <person name="Matthias M.A."/>
            <person name="Vinetz J.M."/>
            <person name="Sutton G.G."/>
            <person name="Nelson W.C."/>
            <person name="Fouts D.E."/>
        </authorList>
    </citation>
    <scope>NUCLEOTIDE SEQUENCE [LARGE SCALE GENOMIC DNA]</scope>
    <source>
        <strain evidence="1 2">MMD4847</strain>
    </source>
</reference>
<evidence type="ECO:0008006" key="3">
    <source>
        <dbReference type="Google" id="ProtNLM"/>
    </source>
</evidence>
<keyword evidence="2" id="KW-1185">Reference proteome</keyword>
<proteinExistence type="predicted"/>
<evidence type="ECO:0000313" key="1">
    <source>
        <dbReference type="EMBL" id="EJZ42550.1"/>
    </source>
</evidence>